<dbReference type="EMBL" id="BDGX01000037">
    <property type="protein sequence ID" value="GAV53666.1"/>
    <property type="molecule type" value="Genomic_DNA"/>
</dbReference>
<dbReference type="InterPro" id="IPR001452">
    <property type="entry name" value="SH3_domain"/>
</dbReference>
<feature type="domain" description="PX" evidence="6">
    <location>
        <begin position="283"/>
        <end position="409"/>
    </location>
</feature>
<dbReference type="SUPFAM" id="SSF54277">
    <property type="entry name" value="CAD &amp; PB1 domains"/>
    <property type="match status" value="1"/>
</dbReference>
<dbReference type="SMART" id="SM00312">
    <property type="entry name" value="PX"/>
    <property type="match status" value="1"/>
</dbReference>
<dbReference type="InterPro" id="IPR036871">
    <property type="entry name" value="PX_dom_sf"/>
</dbReference>
<dbReference type="FunFam" id="2.30.30.40:FF:000093">
    <property type="entry name" value="Protein kinase activator Bem1"/>
    <property type="match status" value="1"/>
</dbReference>
<dbReference type="SUPFAM" id="SSF64268">
    <property type="entry name" value="PX domain"/>
    <property type="match status" value="1"/>
</dbReference>
<dbReference type="Proteomes" id="UP000187013">
    <property type="component" value="Unassembled WGS sequence"/>
</dbReference>
<evidence type="ECO:0000256" key="4">
    <source>
        <dbReference type="SAM" id="MobiDB-lite"/>
    </source>
</evidence>
<accession>A0A1Q3ACZ8</accession>
<dbReference type="CDD" id="cd05992">
    <property type="entry name" value="PB1"/>
    <property type="match status" value="1"/>
</dbReference>
<dbReference type="CDD" id="cd06890">
    <property type="entry name" value="PX_Bem1p"/>
    <property type="match status" value="1"/>
</dbReference>
<dbReference type="InterPro" id="IPR051228">
    <property type="entry name" value="NADPH_Oxidase/PX-Domain"/>
</dbReference>
<evidence type="ECO:0000313" key="9">
    <source>
        <dbReference type="Proteomes" id="UP000187013"/>
    </source>
</evidence>
<dbReference type="InterPro" id="IPR035550">
    <property type="entry name" value="Bem1/Scd2_PX"/>
</dbReference>
<dbReference type="Pfam" id="PF00787">
    <property type="entry name" value="PX"/>
    <property type="match status" value="1"/>
</dbReference>
<reference evidence="8 9" key="1">
    <citation type="submission" date="2016-08" db="EMBL/GenBank/DDBJ databases">
        <title>Draft genome sequence of allopolyploid Zygosaccharomyces rouxii.</title>
        <authorList>
            <person name="Watanabe J."/>
            <person name="Uehara K."/>
            <person name="Mogi Y."/>
            <person name="Tsukioka Y."/>
        </authorList>
    </citation>
    <scope>NUCLEOTIDE SEQUENCE [LARGE SCALE GENOMIC DNA]</scope>
    <source>
        <strain evidence="8 9">NBRC 110957</strain>
    </source>
</reference>
<dbReference type="Gene3D" id="2.30.30.40">
    <property type="entry name" value="SH3 Domains"/>
    <property type="match status" value="2"/>
</dbReference>
<feature type="region of interest" description="Disordered" evidence="4">
    <location>
        <begin position="1"/>
        <end position="35"/>
    </location>
</feature>
<dbReference type="PROSITE" id="PS50002">
    <property type="entry name" value="SH3"/>
    <property type="match status" value="1"/>
</dbReference>
<evidence type="ECO:0000259" key="6">
    <source>
        <dbReference type="PROSITE" id="PS50195"/>
    </source>
</evidence>
<comment type="caution">
    <text evidence="8">The sequence shown here is derived from an EMBL/GenBank/DDBJ whole genome shotgun (WGS) entry which is preliminary data.</text>
</comment>
<evidence type="ECO:0000259" key="7">
    <source>
        <dbReference type="PROSITE" id="PS51745"/>
    </source>
</evidence>
<dbReference type="OrthoDB" id="548867at2759"/>
<evidence type="ECO:0000256" key="3">
    <source>
        <dbReference type="PROSITE-ProRule" id="PRU00192"/>
    </source>
</evidence>
<name>A0A1Q3ACZ8_ZYGRO</name>
<sequence length="559" mass="62439">MLKSLKFTKRDSSGSKGRISSSDISSPTPAGSTVAGIGGIGKLGKVGLSRNASAASAQSMPSLRKDSRSALSPEKWIRAISSYRSQTPKEVSFTEGEVFVVLEEEREWYQALNPSTKKQGLVPRGYFEPADRNRSISRHASMMSQQSDISKMGILYAIVLYDFQAEKGDELTSYAGENLFICAHHNFEWFIAKPIGRLGGPGLVPVGFVSIIDITTGYATGNDVKDDINFVNLPTVQEWKTNIARYKASNISLGSVEHAQPSSAPVVQQQPLQPQPKYKSFVIDPDVVTRAAVESFGMEDEKYWFEVTCDLASGKSRRLKRCYQDFYDLQVRLLDSFPAESGKLRDPNGQWTRRIMPYIPGLVPYVTDTITKKRKDDLDVYVGDLITLPDYISRSEMVLLLFQIRDNGFDHEFPLGMEETYANGSTVNRGEDTVLTNPANAFGAPREDNTLTGEDLQLYEKLSELSLTNSKAQSRPPSQLPPPIKPIKIKFYYKDDIFALMLNTNITYAELCSKISPRVDTENFRLFVKLTDDDAEEINNDEQIAQVIQAKLKISVYDA</sequence>
<dbReference type="SMART" id="SM00326">
    <property type="entry name" value="SH3"/>
    <property type="match status" value="2"/>
</dbReference>
<proteinExistence type="predicted"/>
<feature type="domain" description="PB1" evidence="7">
    <location>
        <begin position="486"/>
        <end position="559"/>
    </location>
</feature>
<dbReference type="GO" id="GO:0051130">
    <property type="term" value="P:positive regulation of cellular component organization"/>
    <property type="evidence" value="ECO:0007669"/>
    <property type="project" value="UniProtKB-ARBA"/>
</dbReference>
<evidence type="ECO:0000256" key="1">
    <source>
        <dbReference type="ARBA" id="ARBA00022443"/>
    </source>
</evidence>
<evidence type="ECO:0000259" key="5">
    <source>
        <dbReference type="PROSITE" id="PS50002"/>
    </source>
</evidence>
<evidence type="ECO:0008006" key="10">
    <source>
        <dbReference type="Google" id="ProtNLM"/>
    </source>
</evidence>
<dbReference type="SUPFAM" id="SSF50044">
    <property type="entry name" value="SH3-domain"/>
    <property type="match status" value="2"/>
</dbReference>
<dbReference type="SMART" id="SM00666">
    <property type="entry name" value="PB1"/>
    <property type="match status" value="1"/>
</dbReference>
<feature type="compositionally biased region" description="Low complexity" evidence="4">
    <location>
        <begin position="14"/>
        <end position="26"/>
    </location>
</feature>
<dbReference type="Pfam" id="PF00018">
    <property type="entry name" value="SH3_1"/>
    <property type="match status" value="2"/>
</dbReference>
<dbReference type="GO" id="GO:1902494">
    <property type="term" value="C:catalytic complex"/>
    <property type="evidence" value="ECO:0007669"/>
    <property type="project" value="UniProtKB-ARBA"/>
</dbReference>
<organism evidence="8 9">
    <name type="scientific">Zygosaccharomyces rouxii</name>
    <dbReference type="NCBI Taxonomy" id="4956"/>
    <lineage>
        <taxon>Eukaryota</taxon>
        <taxon>Fungi</taxon>
        <taxon>Dikarya</taxon>
        <taxon>Ascomycota</taxon>
        <taxon>Saccharomycotina</taxon>
        <taxon>Saccharomycetes</taxon>
        <taxon>Saccharomycetales</taxon>
        <taxon>Saccharomycetaceae</taxon>
        <taxon>Zygosaccharomyces</taxon>
    </lineage>
</organism>
<dbReference type="PROSITE" id="PS50195">
    <property type="entry name" value="PX"/>
    <property type="match status" value="1"/>
</dbReference>
<dbReference type="GO" id="GO:0000747">
    <property type="term" value="P:conjugation with cellular fusion"/>
    <property type="evidence" value="ECO:0007669"/>
    <property type="project" value="TreeGrafter"/>
</dbReference>
<dbReference type="InterPro" id="IPR035549">
    <property type="entry name" value="Bem1/Scd2_SH3_2"/>
</dbReference>
<evidence type="ECO:0000313" key="8">
    <source>
        <dbReference type="EMBL" id="GAV53666.1"/>
    </source>
</evidence>
<dbReference type="CDD" id="cd11879">
    <property type="entry name" value="SH3_Bem1p_2"/>
    <property type="match status" value="1"/>
</dbReference>
<keyword evidence="1 3" id="KW-0728">SH3 domain</keyword>
<dbReference type="GO" id="GO:0043332">
    <property type="term" value="C:mating projection tip"/>
    <property type="evidence" value="ECO:0007669"/>
    <property type="project" value="TreeGrafter"/>
</dbReference>
<dbReference type="InterPro" id="IPR053793">
    <property type="entry name" value="PB1-like"/>
</dbReference>
<dbReference type="PROSITE" id="PS51745">
    <property type="entry name" value="PB1"/>
    <property type="match status" value="1"/>
</dbReference>
<dbReference type="InterPro" id="IPR036028">
    <property type="entry name" value="SH3-like_dom_sf"/>
</dbReference>
<dbReference type="CDD" id="cd11878">
    <property type="entry name" value="SH3_Bem1p_1"/>
    <property type="match status" value="1"/>
</dbReference>
<dbReference type="AlphaFoldDB" id="A0A1Q3ACZ8"/>
<gene>
    <name evidence="8" type="ORF">ZYGR_0AK01680</name>
</gene>
<dbReference type="Gene3D" id="3.30.1520.10">
    <property type="entry name" value="Phox-like domain"/>
    <property type="match status" value="1"/>
</dbReference>
<dbReference type="PANTHER" id="PTHR15706:SF2">
    <property type="entry name" value="SH3 AND PX DOMAIN-CONTAINING PROTEIN 2A"/>
    <property type="match status" value="1"/>
</dbReference>
<dbReference type="GO" id="GO:0035091">
    <property type="term" value="F:phosphatidylinositol binding"/>
    <property type="evidence" value="ECO:0007669"/>
    <property type="project" value="InterPro"/>
</dbReference>
<dbReference type="GO" id="GO:0005938">
    <property type="term" value="C:cell cortex"/>
    <property type="evidence" value="ECO:0007669"/>
    <property type="project" value="UniProtKB-ARBA"/>
</dbReference>
<dbReference type="Gene3D" id="3.10.20.90">
    <property type="entry name" value="Phosphatidylinositol 3-kinase Catalytic Subunit, Chain A, domain 1"/>
    <property type="match status" value="1"/>
</dbReference>
<evidence type="ECO:0000256" key="2">
    <source>
        <dbReference type="ARBA" id="ARBA00022737"/>
    </source>
</evidence>
<dbReference type="InterPro" id="IPR001683">
    <property type="entry name" value="PX_dom"/>
</dbReference>
<dbReference type="InterPro" id="IPR035548">
    <property type="entry name" value="Bem1/Scd2_SH3_1"/>
</dbReference>
<keyword evidence="2" id="KW-0677">Repeat</keyword>
<feature type="domain" description="SH3" evidence="5">
    <location>
        <begin position="72"/>
        <end position="132"/>
    </location>
</feature>
<protein>
    <recommendedName>
        <fullName evidence="10">Bud emergence protein 1</fullName>
    </recommendedName>
</protein>
<dbReference type="InterPro" id="IPR000270">
    <property type="entry name" value="PB1_dom"/>
</dbReference>
<dbReference type="PANTHER" id="PTHR15706">
    <property type="entry name" value="SH3 MULTIPLE DOMAIN"/>
    <property type="match status" value="1"/>
</dbReference>
<dbReference type="GO" id="GO:0030674">
    <property type="term" value="F:protein-macromolecule adaptor activity"/>
    <property type="evidence" value="ECO:0007669"/>
    <property type="project" value="TreeGrafter"/>
</dbReference>